<dbReference type="Gene3D" id="1.10.1040.20">
    <property type="entry name" value="ProC-like, C-terminal domain"/>
    <property type="match status" value="1"/>
</dbReference>
<evidence type="ECO:0000313" key="4">
    <source>
        <dbReference type="Proteomes" id="UP000295620"/>
    </source>
</evidence>
<name>A0A4R6SVY2_9SPHI</name>
<proteinExistence type="predicted"/>
<dbReference type="InterPro" id="IPR037108">
    <property type="entry name" value="TM1727-like_C_sf"/>
</dbReference>
<dbReference type="Gene3D" id="3.40.50.720">
    <property type="entry name" value="NAD(P)-binding Rossmann-like Domain"/>
    <property type="match status" value="1"/>
</dbReference>
<evidence type="ECO:0000259" key="1">
    <source>
        <dbReference type="Pfam" id="PF10727"/>
    </source>
</evidence>
<dbReference type="Pfam" id="PF10727">
    <property type="entry name" value="Rossmann-like"/>
    <property type="match status" value="1"/>
</dbReference>
<accession>A0A4R6SVY2</accession>
<dbReference type="SUPFAM" id="SSF51735">
    <property type="entry name" value="NAD(P)-binding Rossmann-fold domains"/>
    <property type="match status" value="1"/>
</dbReference>
<dbReference type="EMBL" id="SNYC01000005">
    <property type="protein sequence ID" value="TDQ08531.1"/>
    <property type="molecule type" value="Genomic_DNA"/>
</dbReference>
<dbReference type="Proteomes" id="UP000295620">
    <property type="component" value="Unassembled WGS sequence"/>
</dbReference>
<reference evidence="3 4" key="1">
    <citation type="submission" date="2019-03" db="EMBL/GenBank/DDBJ databases">
        <title>Genomic Encyclopedia of Archaeal and Bacterial Type Strains, Phase II (KMG-II): from individual species to whole genera.</title>
        <authorList>
            <person name="Goeker M."/>
        </authorList>
    </citation>
    <scope>NUCLEOTIDE SEQUENCE [LARGE SCALE GENOMIC DNA]</scope>
    <source>
        <strain evidence="3 4">DSM 19035</strain>
    </source>
</reference>
<dbReference type="RefSeq" id="WP_133576889.1">
    <property type="nucleotide sequence ID" value="NZ_SNYC01000005.1"/>
</dbReference>
<dbReference type="SUPFAM" id="SSF48179">
    <property type="entry name" value="6-phosphogluconate dehydrogenase C-terminal domain-like"/>
    <property type="match status" value="1"/>
</dbReference>
<dbReference type="OrthoDB" id="9810755at2"/>
<dbReference type="InterPro" id="IPR019665">
    <property type="entry name" value="OxRdtase/DH_put_Rossmann_dom"/>
</dbReference>
<feature type="domain" description="DUF2520" evidence="2">
    <location>
        <begin position="123"/>
        <end position="248"/>
    </location>
</feature>
<protein>
    <submittedName>
        <fullName evidence="3">Putative short-subunit dehydrogenase-like oxidoreductase (DUF2520 family)</fullName>
    </submittedName>
</protein>
<dbReference type="PANTHER" id="PTHR40459:SF1">
    <property type="entry name" value="CONSERVED HYPOTHETICAL ALANINE AND LEUCINE RICH PROTEIN"/>
    <property type="match status" value="1"/>
</dbReference>
<evidence type="ECO:0000259" key="2">
    <source>
        <dbReference type="Pfam" id="PF10728"/>
    </source>
</evidence>
<evidence type="ECO:0000313" key="3">
    <source>
        <dbReference type="EMBL" id="TDQ08531.1"/>
    </source>
</evidence>
<dbReference type="InterPro" id="IPR018931">
    <property type="entry name" value="DUF2520"/>
</dbReference>
<gene>
    <name evidence="3" type="ORF">ATK78_3047</name>
</gene>
<dbReference type="InterPro" id="IPR036291">
    <property type="entry name" value="NAD(P)-bd_dom_sf"/>
</dbReference>
<dbReference type="Pfam" id="PF10728">
    <property type="entry name" value="DUF2520"/>
    <property type="match status" value="1"/>
</dbReference>
<feature type="domain" description="Putative oxidoreductase/dehydrogenase Rossmann-like" evidence="1">
    <location>
        <begin position="3"/>
        <end position="106"/>
    </location>
</feature>
<organism evidence="3 4">
    <name type="scientific">Pedobacter metabolipauper</name>
    <dbReference type="NCBI Taxonomy" id="425513"/>
    <lineage>
        <taxon>Bacteria</taxon>
        <taxon>Pseudomonadati</taxon>
        <taxon>Bacteroidota</taxon>
        <taxon>Sphingobacteriia</taxon>
        <taxon>Sphingobacteriales</taxon>
        <taxon>Sphingobacteriaceae</taxon>
        <taxon>Pedobacter</taxon>
    </lineage>
</organism>
<dbReference type="AlphaFoldDB" id="A0A4R6SVY2"/>
<dbReference type="PANTHER" id="PTHR40459">
    <property type="entry name" value="CONSERVED HYPOTHETICAL ALANINE AND LEUCINE RICH PROTEIN"/>
    <property type="match status" value="1"/>
</dbReference>
<keyword evidence="4" id="KW-1185">Reference proteome</keyword>
<sequence>MKIVCIGSGNVATHIAQAFTIAGASIVQVWSKQIQHAALLANTVDAAAITDPGAIDQSADLYIIAVKDDAILEMVQALKSVKGLVVHTSGSTPIEVLSPLSSYGVLYPLQTFSKVKELDFKKIPLCIEAKDHDTLEALKNIASRLSPLVYIVNSDKRKILHLAAVFACNFVNHLYTLSEQILKDNALDFDMLRPLIMETAEKVQAELPGHVQTGPAVRKDEQTIERHLGLLQAMPQTKEIYQTLSESIKKTHQ</sequence>
<comment type="caution">
    <text evidence="3">The sequence shown here is derived from an EMBL/GenBank/DDBJ whole genome shotgun (WGS) entry which is preliminary data.</text>
</comment>
<dbReference type="InterPro" id="IPR008927">
    <property type="entry name" value="6-PGluconate_DH-like_C_sf"/>
</dbReference>